<dbReference type="Proteomes" id="UP000182932">
    <property type="component" value="Unassembled WGS sequence"/>
</dbReference>
<reference evidence="3 4" key="1">
    <citation type="submission" date="2016-10" db="EMBL/GenBank/DDBJ databases">
        <authorList>
            <person name="Varghese N."/>
            <person name="Submissions S."/>
        </authorList>
    </citation>
    <scope>NUCLEOTIDE SEQUENCE [LARGE SCALE GENOMIC DNA]</scope>
    <source>
        <strain evidence="3 4">FF3</strain>
    </source>
</reference>
<accession>A0A975ZQF4</accession>
<evidence type="ECO:0000256" key="1">
    <source>
        <dbReference type="ARBA" id="ARBA00022676"/>
    </source>
</evidence>
<dbReference type="RefSeq" id="WP_074839058.1">
    <property type="nucleotide sequence ID" value="NZ_CATMKJ010000015.1"/>
</dbReference>
<evidence type="ECO:0000313" key="3">
    <source>
        <dbReference type="EMBL" id="SEK05627.1"/>
    </source>
</evidence>
<keyword evidence="2" id="KW-0808">Transferase</keyword>
<protein>
    <submittedName>
        <fullName evidence="3">Polymer biosynthesis protein, WecB/TagA/CpsF family</fullName>
    </submittedName>
</protein>
<comment type="caution">
    <text evidence="3">The sequence shown here is derived from an EMBL/GenBank/DDBJ whole genome shotgun (WGS) entry which is preliminary data.</text>
</comment>
<keyword evidence="4" id="KW-1185">Reference proteome</keyword>
<dbReference type="PANTHER" id="PTHR34136">
    <property type="match status" value="1"/>
</dbReference>
<dbReference type="PANTHER" id="PTHR34136:SF1">
    <property type="entry name" value="UDP-N-ACETYL-D-MANNOSAMINURONIC ACID TRANSFERASE"/>
    <property type="match status" value="1"/>
</dbReference>
<name>A0A975ZQF4_9RHOB</name>
<dbReference type="InterPro" id="IPR004629">
    <property type="entry name" value="WecG_TagA_CpsF"/>
</dbReference>
<organism evidence="3 4">
    <name type="scientific">Marinovum algicola</name>
    <dbReference type="NCBI Taxonomy" id="42444"/>
    <lineage>
        <taxon>Bacteria</taxon>
        <taxon>Pseudomonadati</taxon>
        <taxon>Pseudomonadota</taxon>
        <taxon>Alphaproteobacteria</taxon>
        <taxon>Rhodobacterales</taxon>
        <taxon>Roseobacteraceae</taxon>
        <taxon>Marinovum</taxon>
    </lineage>
</organism>
<keyword evidence="1" id="KW-0328">Glycosyltransferase</keyword>
<evidence type="ECO:0000313" key="4">
    <source>
        <dbReference type="Proteomes" id="UP000182932"/>
    </source>
</evidence>
<dbReference type="CDD" id="cd06533">
    <property type="entry name" value="Glyco_transf_WecG_TagA"/>
    <property type="match status" value="1"/>
</dbReference>
<proteinExistence type="predicted"/>
<dbReference type="GO" id="GO:0016758">
    <property type="term" value="F:hexosyltransferase activity"/>
    <property type="evidence" value="ECO:0007669"/>
    <property type="project" value="TreeGrafter"/>
</dbReference>
<dbReference type="EMBL" id="FNYY01000022">
    <property type="protein sequence ID" value="SEK05627.1"/>
    <property type="molecule type" value="Genomic_DNA"/>
</dbReference>
<dbReference type="AlphaFoldDB" id="A0A975ZQF4"/>
<dbReference type="GeneID" id="80820484"/>
<evidence type="ECO:0000256" key="2">
    <source>
        <dbReference type="ARBA" id="ARBA00022679"/>
    </source>
</evidence>
<gene>
    <name evidence="3" type="ORF">SAMN04487940_1227</name>
</gene>
<sequence length="234" mass="24306">MSFAPLSPDFIRALCAAAAPTLPRVRLFGLDLVNASPAMVVDALMVVQQPQRLTFFNADCANLALCDGEYRAALTSADLILPGGRCVPLAARVARHSGPAFLPRLLARAARAGRKVFLVGGPPGVAERVANRLCLAIPGLRIVGTRDGLGGIENETETVAAINASGADIVIAGLGLPHSDVWLADVSPRLTARLTLATGPLRDVGSGHMRRTPRLRGLTLAPQAGMAAPGAGRF</sequence>
<dbReference type="Pfam" id="PF03808">
    <property type="entry name" value="Glyco_tran_WecG"/>
    <property type="match status" value="1"/>
</dbReference>